<dbReference type="PANTHER" id="PTHR33137">
    <property type="entry name" value="MEDIATOR OF RNA POLYMERASE II TRANSCRIPTION SUBUNIT 15A-RELATED"/>
    <property type="match status" value="1"/>
</dbReference>
<evidence type="ECO:0000313" key="6">
    <source>
        <dbReference type="Proteomes" id="UP000012960"/>
    </source>
</evidence>
<reference evidence="5" key="1">
    <citation type="submission" date="2021-05" db="UniProtKB">
        <authorList>
            <consortium name="EnsemblPlants"/>
        </authorList>
    </citation>
    <scope>IDENTIFICATION</scope>
    <source>
        <strain evidence="5">subsp. malaccensis</strain>
    </source>
</reference>
<keyword evidence="2" id="KW-0539">Nucleus</keyword>
<dbReference type="InterPro" id="IPR036529">
    <property type="entry name" value="KIX_dom_sf"/>
</dbReference>
<dbReference type="GO" id="GO:0003713">
    <property type="term" value="F:transcription coactivator activity"/>
    <property type="evidence" value="ECO:0007669"/>
    <property type="project" value="InterPro"/>
</dbReference>
<dbReference type="Gramene" id="Ma08_t09600.3">
    <property type="protein sequence ID" value="Ma08_p09600.3"/>
    <property type="gene ID" value="Ma08_g09600"/>
</dbReference>
<sequence>MEGNSWRPAQGESAAASDGGSGDWRTQLHPEARQRIVNSIMETLKRHLPISVPEGLIEHQKIATRFEEKIYTAASDRFDYLRKISLKMLSMENKSQHSASINPLISNSAVLNQNSADPDC</sequence>
<dbReference type="Proteomes" id="UP000012960">
    <property type="component" value="Unplaced"/>
</dbReference>
<dbReference type="GO" id="GO:0031490">
    <property type="term" value="F:chromatin DNA binding"/>
    <property type="evidence" value="ECO:0007669"/>
    <property type="project" value="InterPro"/>
</dbReference>
<feature type="region of interest" description="Disordered" evidence="3">
    <location>
        <begin position="1"/>
        <end position="30"/>
    </location>
</feature>
<comment type="subcellular location">
    <subcellularLocation>
        <location evidence="1">Nucleus</location>
    </subcellularLocation>
</comment>
<dbReference type="Pfam" id="PF16987">
    <property type="entry name" value="KIX_2"/>
    <property type="match status" value="1"/>
</dbReference>
<dbReference type="GeneID" id="103993403"/>
<evidence type="ECO:0000313" key="5">
    <source>
        <dbReference type="EnsemblPlants" id="Ma08_p09600.3"/>
    </source>
</evidence>
<name>A0A804K4R5_MUSAM</name>
<evidence type="ECO:0000259" key="4">
    <source>
        <dbReference type="Pfam" id="PF16987"/>
    </source>
</evidence>
<dbReference type="InterPro" id="IPR036546">
    <property type="entry name" value="MED15_KIX"/>
</dbReference>
<keyword evidence="6" id="KW-1185">Reference proteome</keyword>
<dbReference type="EnsemblPlants" id="Ma08_t09600.3">
    <property type="protein sequence ID" value="Ma08_p09600.3"/>
    <property type="gene ID" value="Ma08_g09600"/>
</dbReference>
<protein>
    <recommendedName>
        <fullName evidence="4">Mediator complex subunit 15 KIX domain-containing protein</fullName>
    </recommendedName>
</protein>
<accession>A0A804K4R5</accession>
<evidence type="ECO:0000256" key="3">
    <source>
        <dbReference type="SAM" id="MobiDB-lite"/>
    </source>
</evidence>
<dbReference type="AlphaFoldDB" id="A0A804K4R5"/>
<evidence type="ECO:0000256" key="1">
    <source>
        <dbReference type="ARBA" id="ARBA00004123"/>
    </source>
</evidence>
<dbReference type="FunFam" id="1.10.246.20:FF:000003">
    <property type="entry name" value="Mediator of RNA polymerase II transcription subunit 15a"/>
    <property type="match status" value="1"/>
</dbReference>
<organism evidence="5 6">
    <name type="scientific">Musa acuminata subsp. malaccensis</name>
    <name type="common">Wild banana</name>
    <name type="synonym">Musa malaccensis</name>
    <dbReference type="NCBI Taxonomy" id="214687"/>
    <lineage>
        <taxon>Eukaryota</taxon>
        <taxon>Viridiplantae</taxon>
        <taxon>Streptophyta</taxon>
        <taxon>Embryophyta</taxon>
        <taxon>Tracheophyta</taxon>
        <taxon>Spermatophyta</taxon>
        <taxon>Magnoliopsida</taxon>
        <taxon>Liliopsida</taxon>
        <taxon>Zingiberales</taxon>
        <taxon>Musaceae</taxon>
        <taxon>Musa</taxon>
    </lineage>
</organism>
<dbReference type="SUPFAM" id="SSF47040">
    <property type="entry name" value="Kix domain of CBP (creb binding protein)"/>
    <property type="match status" value="1"/>
</dbReference>
<evidence type="ECO:0000256" key="2">
    <source>
        <dbReference type="ARBA" id="ARBA00023242"/>
    </source>
</evidence>
<dbReference type="GO" id="GO:0005634">
    <property type="term" value="C:nucleus"/>
    <property type="evidence" value="ECO:0007669"/>
    <property type="project" value="UniProtKB-SubCell"/>
</dbReference>
<dbReference type="InterPro" id="IPR044661">
    <property type="entry name" value="MED15a/b/c-like"/>
</dbReference>
<proteinExistence type="predicted"/>
<dbReference type="OrthoDB" id="1912459at2759"/>
<feature type="domain" description="Mediator complex subunit 15 KIX" evidence="4">
    <location>
        <begin position="22"/>
        <end position="100"/>
    </location>
</feature>
<dbReference type="Gene3D" id="1.10.246.20">
    <property type="entry name" value="Coactivator CBP, KIX domain"/>
    <property type="match status" value="1"/>
</dbReference>
<dbReference type="PANTHER" id="PTHR33137:SF4">
    <property type="entry name" value="MEDIATOR OF RNA POLYMERASE II TRANSCRIPTION SUBUNIT 15A-RELATED"/>
    <property type="match status" value="1"/>
</dbReference>